<dbReference type="AlphaFoldDB" id="A0A1U9KUG8"/>
<keyword evidence="2" id="KW-1185">Reference proteome</keyword>
<sequence length="411" mass="41553">MPAFNSYPRLVSVSGDEVLVVADASGVQTLNVTLSDVAGAPAISAPSGAFYADEGGKIDRRGDRLFVGAASEYPAERSRDVTPQDWLSTLMAGTSIGPWAMQNAQSASLARYGTSGFVAGSRTSDARTASAMLGYVPSSIGIASWGVADETANPTTVTAYAFYGEGWRLAGVDYQPTFCMELEAVNFGGGAPGSSTPYHPNCGGGTYGIQLGAGGGQTSGTADAEAGIVFVNNPDAFRTGIIFGADALSGTDGTDAGYGAAISMARNHGIQWQTPETEQNVQGIRTGAMVYSTVSSADAGSRIQFLDNVLAVEDAQGNAVFTVGINENPTNTLQVQAGTGQQAAGLYVQAGAEGSANLGLYPAAGGALQMSSPVSNAGGAIAGTAGGGFLHININGSEFRIPLLLPTQAGG</sequence>
<gene>
    <name evidence="1" type="ORF">A0U93_08065</name>
</gene>
<evidence type="ECO:0000313" key="1">
    <source>
        <dbReference type="EMBL" id="AQS89392.1"/>
    </source>
</evidence>
<proteinExistence type="predicted"/>
<accession>A0A1U9KUG8</accession>
<evidence type="ECO:0000313" key="2">
    <source>
        <dbReference type="Proteomes" id="UP000188604"/>
    </source>
</evidence>
<dbReference type="OrthoDB" id="7253902at2"/>
<protein>
    <submittedName>
        <fullName evidence="1">Uncharacterized protein</fullName>
    </submittedName>
</protein>
<dbReference type="STRING" id="320497.A0U93_08065"/>
<dbReference type="EMBL" id="CP014691">
    <property type="protein sequence ID" value="AQS89392.1"/>
    <property type="molecule type" value="Genomic_DNA"/>
</dbReference>
<dbReference type="KEGG" id="nch:A0U93_08065"/>
<name>A0A1U9KUG8_9PROT</name>
<reference evidence="1 2" key="1">
    <citation type="submission" date="2016-03" db="EMBL/GenBank/DDBJ databases">
        <title>Acetic acid bacteria sequencing.</title>
        <authorList>
            <person name="Brandt J."/>
            <person name="Jakob F."/>
            <person name="Vogel R.F."/>
        </authorList>
    </citation>
    <scope>NUCLEOTIDE SEQUENCE [LARGE SCALE GENOMIC DNA]</scope>
    <source>
        <strain evidence="1 2">NBRC 101099</strain>
    </source>
</reference>
<dbReference type="RefSeq" id="WP_077808424.1">
    <property type="nucleotide sequence ID" value="NZ_CP014691.1"/>
</dbReference>
<dbReference type="Proteomes" id="UP000188604">
    <property type="component" value="Chromosome"/>
</dbReference>
<organism evidence="1 2">
    <name type="scientific">Neoasaia chiangmaiensis</name>
    <dbReference type="NCBI Taxonomy" id="320497"/>
    <lineage>
        <taxon>Bacteria</taxon>
        <taxon>Pseudomonadati</taxon>
        <taxon>Pseudomonadota</taxon>
        <taxon>Alphaproteobacteria</taxon>
        <taxon>Acetobacterales</taxon>
        <taxon>Acetobacteraceae</taxon>
        <taxon>Neoasaia</taxon>
    </lineage>
</organism>